<dbReference type="FunFam" id="2.60.40.60:FF:000004">
    <property type="entry name" value="Protocadherin 1 gamma 2"/>
    <property type="match status" value="1"/>
</dbReference>
<dbReference type="SMART" id="SM00112">
    <property type="entry name" value="CA"/>
    <property type="match status" value="5"/>
</dbReference>
<feature type="chain" id="PRO_5025668370" description="Cadherin domain-containing protein" evidence="13">
    <location>
        <begin position="29"/>
        <end position="779"/>
    </location>
</feature>
<dbReference type="InterPro" id="IPR013164">
    <property type="entry name" value="Cadherin_N"/>
</dbReference>
<dbReference type="PANTHER" id="PTHR24028">
    <property type="entry name" value="CADHERIN-87A"/>
    <property type="match status" value="1"/>
</dbReference>
<dbReference type="Pfam" id="PF00028">
    <property type="entry name" value="Cadherin"/>
    <property type="match status" value="4"/>
</dbReference>
<dbReference type="Proteomes" id="UP000472260">
    <property type="component" value="Unassembled WGS sequence"/>
</dbReference>
<evidence type="ECO:0000256" key="7">
    <source>
        <dbReference type="ARBA" id="ARBA00022889"/>
    </source>
</evidence>
<evidence type="ECO:0000313" key="16">
    <source>
        <dbReference type="Proteomes" id="UP000472260"/>
    </source>
</evidence>
<dbReference type="GO" id="GO:0005886">
    <property type="term" value="C:plasma membrane"/>
    <property type="evidence" value="ECO:0007669"/>
    <property type="project" value="UniProtKB-SubCell"/>
</dbReference>
<dbReference type="InterPro" id="IPR050174">
    <property type="entry name" value="Protocadherin/Cadherin-CA"/>
</dbReference>
<dbReference type="PRINTS" id="PR00205">
    <property type="entry name" value="CADHERIN"/>
</dbReference>
<reference evidence="15" key="1">
    <citation type="submission" date="2025-08" db="UniProtKB">
        <authorList>
            <consortium name="Ensembl"/>
        </authorList>
    </citation>
    <scope>IDENTIFICATION</scope>
</reference>
<feature type="domain" description="Cadherin" evidence="14">
    <location>
        <begin position="133"/>
        <end position="241"/>
    </location>
</feature>
<dbReference type="Pfam" id="PF08266">
    <property type="entry name" value="Cadherin_2"/>
    <property type="match status" value="1"/>
</dbReference>
<dbReference type="GO" id="GO:0007156">
    <property type="term" value="P:homophilic cell adhesion via plasma membrane adhesion molecules"/>
    <property type="evidence" value="ECO:0007669"/>
    <property type="project" value="InterPro"/>
</dbReference>
<dbReference type="Ensembl" id="ENSSANT00000074230.1">
    <property type="protein sequence ID" value="ENSSANP00000069822.1"/>
    <property type="gene ID" value="ENSSANG00000034851.1"/>
</dbReference>
<evidence type="ECO:0000256" key="13">
    <source>
        <dbReference type="SAM" id="SignalP"/>
    </source>
</evidence>
<feature type="domain" description="Cadherin" evidence="14">
    <location>
        <begin position="26"/>
        <end position="132"/>
    </location>
</feature>
<dbReference type="GO" id="GO:0009653">
    <property type="term" value="P:anatomical structure morphogenesis"/>
    <property type="evidence" value="ECO:0007669"/>
    <property type="project" value="UniProtKB-ARBA"/>
</dbReference>
<feature type="domain" description="Cadherin" evidence="14">
    <location>
        <begin position="242"/>
        <end position="347"/>
    </location>
</feature>
<evidence type="ECO:0000256" key="10">
    <source>
        <dbReference type="ARBA" id="ARBA00023180"/>
    </source>
</evidence>
<evidence type="ECO:0000256" key="1">
    <source>
        <dbReference type="ARBA" id="ARBA00004251"/>
    </source>
</evidence>
<feature type="transmembrane region" description="Helical" evidence="12">
    <location>
        <begin position="653"/>
        <end position="678"/>
    </location>
</feature>
<keyword evidence="8 12" id="KW-1133">Transmembrane helix</keyword>
<keyword evidence="10" id="KW-0325">Glycoprotein</keyword>
<evidence type="ECO:0000256" key="4">
    <source>
        <dbReference type="ARBA" id="ARBA00022729"/>
    </source>
</evidence>
<feature type="signal peptide" evidence="13">
    <location>
        <begin position="1"/>
        <end position="28"/>
    </location>
</feature>
<evidence type="ECO:0000256" key="8">
    <source>
        <dbReference type="ARBA" id="ARBA00022989"/>
    </source>
</evidence>
<proteinExistence type="predicted"/>
<dbReference type="InterPro" id="IPR032455">
    <property type="entry name" value="Cadherin_C"/>
</dbReference>
<evidence type="ECO:0000256" key="12">
    <source>
        <dbReference type="SAM" id="Phobius"/>
    </source>
</evidence>
<evidence type="ECO:0000259" key="14">
    <source>
        <dbReference type="PROSITE" id="PS50268"/>
    </source>
</evidence>
<evidence type="ECO:0000256" key="9">
    <source>
        <dbReference type="ARBA" id="ARBA00023136"/>
    </source>
</evidence>
<dbReference type="InterPro" id="IPR015919">
    <property type="entry name" value="Cadherin-like_sf"/>
</dbReference>
<dbReference type="FunFam" id="2.60.40.60:FF:000007">
    <property type="entry name" value="Protocadherin alpha 2"/>
    <property type="match status" value="1"/>
</dbReference>
<protein>
    <recommendedName>
        <fullName evidence="14">Cadherin domain-containing protein</fullName>
    </recommendedName>
</protein>
<evidence type="ECO:0000313" key="15">
    <source>
        <dbReference type="Ensembl" id="ENSSANP00000069822.1"/>
    </source>
</evidence>
<keyword evidence="5" id="KW-0677">Repeat</keyword>
<accession>A0A671QG91</accession>
<evidence type="ECO:0000256" key="6">
    <source>
        <dbReference type="ARBA" id="ARBA00022837"/>
    </source>
</evidence>
<keyword evidence="4 13" id="KW-0732">Signal</keyword>
<dbReference type="FunFam" id="2.60.40.60:FF:000006">
    <property type="entry name" value="Protocadherin alpha 2"/>
    <property type="match status" value="1"/>
</dbReference>
<dbReference type="Gene3D" id="2.60.40.60">
    <property type="entry name" value="Cadherins"/>
    <property type="match status" value="7"/>
</dbReference>
<name>A0A671QG91_9TELE</name>
<feature type="domain" description="Cadherin" evidence="14">
    <location>
        <begin position="369"/>
        <end position="418"/>
    </location>
</feature>
<keyword evidence="3 12" id="KW-0812">Transmembrane</keyword>
<keyword evidence="7" id="KW-0130">Cell adhesion</keyword>
<keyword evidence="16" id="KW-1185">Reference proteome</keyword>
<dbReference type="PROSITE" id="PS50268">
    <property type="entry name" value="CADHERIN_2"/>
    <property type="match status" value="6"/>
</dbReference>
<feature type="domain" description="Cadherin" evidence="14">
    <location>
        <begin position="419"/>
        <end position="528"/>
    </location>
</feature>
<organism evidence="15 16">
    <name type="scientific">Sinocyclocheilus anshuiensis</name>
    <dbReference type="NCBI Taxonomy" id="1608454"/>
    <lineage>
        <taxon>Eukaryota</taxon>
        <taxon>Metazoa</taxon>
        <taxon>Chordata</taxon>
        <taxon>Craniata</taxon>
        <taxon>Vertebrata</taxon>
        <taxon>Euteleostomi</taxon>
        <taxon>Actinopterygii</taxon>
        <taxon>Neopterygii</taxon>
        <taxon>Teleostei</taxon>
        <taxon>Ostariophysi</taxon>
        <taxon>Cypriniformes</taxon>
        <taxon>Cyprinidae</taxon>
        <taxon>Cyprininae</taxon>
        <taxon>Sinocyclocheilus</taxon>
    </lineage>
</organism>
<keyword evidence="6 11" id="KW-0106">Calcium</keyword>
<keyword evidence="2" id="KW-1003">Cell membrane</keyword>
<dbReference type="GO" id="GO:0005509">
    <property type="term" value="F:calcium ion binding"/>
    <property type="evidence" value="ECO:0007669"/>
    <property type="project" value="UniProtKB-UniRule"/>
</dbReference>
<dbReference type="FunFam" id="2.60.40.60:FF:000002">
    <property type="entry name" value="Protocadherin alpha 2"/>
    <property type="match status" value="1"/>
</dbReference>
<feature type="domain" description="Cadherin" evidence="14">
    <location>
        <begin position="543"/>
        <end position="640"/>
    </location>
</feature>
<reference evidence="15" key="2">
    <citation type="submission" date="2025-09" db="UniProtKB">
        <authorList>
            <consortium name="Ensembl"/>
        </authorList>
    </citation>
    <scope>IDENTIFICATION</scope>
</reference>
<dbReference type="AlphaFoldDB" id="A0A671QG91"/>
<dbReference type="CDD" id="cd11304">
    <property type="entry name" value="Cadherin_repeat"/>
    <property type="match status" value="4"/>
</dbReference>
<comment type="subcellular location">
    <subcellularLocation>
        <location evidence="1">Cell membrane</location>
        <topology evidence="1">Single-pass type I membrane protein</topology>
    </subcellularLocation>
</comment>
<dbReference type="InterPro" id="IPR002126">
    <property type="entry name" value="Cadherin-like_dom"/>
</dbReference>
<evidence type="ECO:0000256" key="2">
    <source>
        <dbReference type="ARBA" id="ARBA00022475"/>
    </source>
</evidence>
<evidence type="ECO:0000256" key="11">
    <source>
        <dbReference type="PROSITE-ProRule" id="PRU00043"/>
    </source>
</evidence>
<dbReference type="SUPFAM" id="SSF49313">
    <property type="entry name" value="Cadherin-like"/>
    <property type="match status" value="6"/>
</dbReference>
<keyword evidence="9 12" id="KW-0472">Membrane</keyword>
<evidence type="ECO:0000256" key="3">
    <source>
        <dbReference type="ARBA" id="ARBA00022692"/>
    </source>
</evidence>
<dbReference type="PROSITE" id="PS00232">
    <property type="entry name" value="CADHERIN_1"/>
    <property type="match status" value="3"/>
</dbReference>
<dbReference type="PANTHER" id="PTHR24028:SF296">
    <property type="entry name" value="PROTOCADHERIN 1 GAMMA 11 PRECURSOR-RELATED"/>
    <property type="match status" value="1"/>
</dbReference>
<evidence type="ECO:0000256" key="5">
    <source>
        <dbReference type="ARBA" id="ARBA00022737"/>
    </source>
</evidence>
<sequence>IRTTMPGPEAMARHSVLFLTLLIQIARGQVSYSIPEEMTKGSMVGNIAQDLGLDLQRLKSGKARIFTRDSTEYIELNRNTGLLLIREKMDRESLCAKTTPCAVHLQMILENPMELYTITIEITDINDNAPSFLKKDFRFEISESAASGAGFMLGRAFDPDVGTHALQSYSLKPSDQFRLELHSQADGSKNVEIILQRPLDRETQSSFTLLLEAFDGGDPVLSGTVQIHIIVLDNNDNAPVFMQKVYKTTISENAPKGTILTMVSASDADEGSNSVVTYYISDTMDSNVFDMFLVKEQTGELILNGQVDYEKVSHYELNIQAKDQGGLSNTCKVIIDVLDINDNSPSIQILSSSHSIPEGSKFGTVVAMLNVDDIDSGVNGQVHCVINENIPFGGVPALSSSVSLRVQISDVNDNAPVFEKSHYEACVLENNTPGLSIFTVKASDADWNQNARVSYILEDSTVNGVSVSSYVSVHPDSGLITTVRSFDYEQLKDFHFRVKAQDGGSPPLSSNATVKIIIQDENDNAPQVLYPVQTGASVVAEIVPRAADVGYLVTKVVAVDVDSGQNAWLSYKLQKATDRALFKVGLQNGEIRTVRQVTDKDAVKQKLTVVVEDNGQPSRSAVVSINVAVADSFPEVLSEFTDFTHEKQYDKNLTFYLVLALAAVAFLFITCVVVIISVKVYRWRQSRFLYQSNLPVIPYYPPHYADTGVTGTLPHGYNYEVCMTTDSRKSDCKFSTLGGQNVLVVDPSFAETIQRTIKKNSSIDDLSSAESVRKVTLDF</sequence>
<dbReference type="Pfam" id="PF16492">
    <property type="entry name" value="Cadherin_C_2"/>
    <property type="match status" value="1"/>
</dbReference>
<dbReference type="InterPro" id="IPR020894">
    <property type="entry name" value="Cadherin_CS"/>
</dbReference>
<dbReference type="FunFam" id="2.60.40.60:FF:000001">
    <property type="entry name" value="Protocadherin alpha 2"/>
    <property type="match status" value="1"/>
</dbReference>